<reference evidence="4" key="1">
    <citation type="submission" date="2016-10" db="EMBL/GenBank/DDBJ databases">
        <authorList>
            <person name="Varghese N."/>
            <person name="Submissions S."/>
        </authorList>
    </citation>
    <scope>NUCLEOTIDE SEQUENCE [LARGE SCALE GENOMIC DNA]</scope>
    <source>
        <strain evidence="4">CGMCC 1.10329</strain>
    </source>
</reference>
<feature type="transmembrane region" description="Helical" evidence="1">
    <location>
        <begin position="12"/>
        <end position="31"/>
    </location>
</feature>
<protein>
    <submittedName>
        <fullName evidence="3">HPP family protein</fullName>
    </submittedName>
</protein>
<dbReference type="OrthoDB" id="167785at2157"/>
<evidence type="ECO:0000259" key="2">
    <source>
        <dbReference type="Pfam" id="PF04982"/>
    </source>
</evidence>
<evidence type="ECO:0000313" key="3">
    <source>
        <dbReference type="EMBL" id="SFP36913.1"/>
    </source>
</evidence>
<evidence type="ECO:0000313" key="4">
    <source>
        <dbReference type="Proteomes" id="UP000183769"/>
    </source>
</evidence>
<dbReference type="InterPro" id="IPR058581">
    <property type="entry name" value="TM_HPP"/>
</dbReference>
<organism evidence="3 4">
    <name type="scientific">Halolamina pelagica</name>
    <dbReference type="NCBI Taxonomy" id="699431"/>
    <lineage>
        <taxon>Archaea</taxon>
        <taxon>Methanobacteriati</taxon>
        <taxon>Methanobacteriota</taxon>
        <taxon>Stenosarchaea group</taxon>
        <taxon>Halobacteria</taxon>
        <taxon>Halobacteriales</taxon>
        <taxon>Haloferacaceae</taxon>
    </lineage>
</organism>
<feature type="transmembrane region" description="Helical" evidence="1">
    <location>
        <begin position="60"/>
        <end position="79"/>
    </location>
</feature>
<dbReference type="Pfam" id="PF04982">
    <property type="entry name" value="TM_HPP"/>
    <property type="match status" value="1"/>
</dbReference>
<evidence type="ECO:0000256" key="1">
    <source>
        <dbReference type="SAM" id="Phobius"/>
    </source>
</evidence>
<dbReference type="EMBL" id="FOXI01000003">
    <property type="protein sequence ID" value="SFP36913.1"/>
    <property type="molecule type" value="Genomic_DNA"/>
</dbReference>
<dbReference type="Proteomes" id="UP000183769">
    <property type="component" value="Unassembled WGS sequence"/>
</dbReference>
<accession>A0A1I5PSE6</accession>
<keyword evidence="4" id="KW-1185">Reference proteome</keyword>
<keyword evidence="1" id="KW-1133">Transmembrane helix</keyword>
<proteinExistence type="predicted"/>
<feature type="domain" description="HPP transmembrane region" evidence="2">
    <location>
        <begin position="14"/>
        <end position="145"/>
    </location>
</feature>
<sequence length="157" mass="15267">MDGSVEAGARAGALLAATGVAAVLTGSPFLFPSLGPSAYLLATAPDAPASRPRNVLGGHAVGVVAGLLATHLISPGLVVIEPLPAFSPGMFRLGASAIVSVALTTGGMLATGYEHAPACATTLIVALGLLSTPIEGAIVLAAVLLLVGTDALLPVRA</sequence>
<feature type="transmembrane region" description="Helical" evidence="1">
    <location>
        <begin position="123"/>
        <end position="147"/>
    </location>
</feature>
<name>A0A1I5PSE6_9EURY</name>
<gene>
    <name evidence="3" type="ORF">SAMN05216277_10388</name>
</gene>
<feature type="transmembrane region" description="Helical" evidence="1">
    <location>
        <begin position="91"/>
        <end position="111"/>
    </location>
</feature>
<keyword evidence="1" id="KW-0472">Membrane</keyword>
<dbReference type="RefSeq" id="WP_074876338.1">
    <property type="nucleotide sequence ID" value="NZ_FOXI01000003.1"/>
</dbReference>
<dbReference type="AlphaFoldDB" id="A0A1I5PSE6"/>
<keyword evidence="1" id="KW-0812">Transmembrane</keyword>